<evidence type="ECO:0000256" key="1">
    <source>
        <dbReference type="SAM" id="SignalP"/>
    </source>
</evidence>
<gene>
    <name evidence="2" type="ORF">ANANG_G00282420</name>
</gene>
<feature type="signal peptide" evidence="1">
    <location>
        <begin position="1"/>
        <end position="22"/>
    </location>
</feature>
<dbReference type="Proteomes" id="UP001044222">
    <property type="component" value="Chromosome 16"/>
</dbReference>
<organism evidence="2 3">
    <name type="scientific">Anguilla anguilla</name>
    <name type="common">European freshwater eel</name>
    <name type="synonym">Muraena anguilla</name>
    <dbReference type="NCBI Taxonomy" id="7936"/>
    <lineage>
        <taxon>Eukaryota</taxon>
        <taxon>Metazoa</taxon>
        <taxon>Chordata</taxon>
        <taxon>Craniata</taxon>
        <taxon>Vertebrata</taxon>
        <taxon>Euteleostomi</taxon>
        <taxon>Actinopterygii</taxon>
        <taxon>Neopterygii</taxon>
        <taxon>Teleostei</taxon>
        <taxon>Anguilliformes</taxon>
        <taxon>Anguillidae</taxon>
        <taxon>Anguilla</taxon>
    </lineage>
</organism>
<evidence type="ECO:0000313" key="2">
    <source>
        <dbReference type="EMBL" id="KAG5834037.1"/>
    </source>
</evidence>
<feature type="non-terminal residue" evidence="2">
    <location>
        <position position="1"/>
    </location>
</feature>
<sequence>LGVCVPLFPCWGGCVPLFPCWGGCAPLLPCWGVVSQVEANCKHRMHIRPLLYVPQLNNQR</sequence>
<reference evidence="2" key="1">
    <citation type="submission" date="2021-01" db="EMBL/GenBank/DDBJ databases">
        <title>A chromosome-scale assembly of European eel, Anguilla anguilla.</title>
        <authorList>
            <person name="Henkel C."/>
            <person name="Jong-Raadsen S.A."/>
            <person name="Dufour S."/>
            <person name="Weltzien F.-A."/>
            <person name="Palstra A.P."/>
            <person name="Pelster B."/>
            <person name="Spaink H.P."/>
            <person name="Van Den Thillart G.E."/>
            <person name="Jansen H."/>
            <person name="Zahm M."/>
            <person name="Klopp C."/>
            <person name="Cedric C."/>
            <person name="Louis A."/>
            <person name="Berthelot C."/>
            <person name="Parey E."/>
            <person name="Roest Crollius H."/>
            <person name="Montfort J."/>
            <person name="Robinson-Rechavi M."/>
            <person name="Bucao C."/>
            <person name="Bouchez O."/>
            <person name="Gislard M."/>
            <person name="Lluch J."/>
            <person name="Milhes M."/>
            <person name="Lampietro C."/>
            <person name="Lopez Roques C."/>
            <person name="Donnadieu C."/>
            <person name="Braasch I."/>
            <person name="Desvignes T."/>
            <person name="Postlethwait J."/>
            <person name="Bobe J."/>
            <person name="Guiguen Y."/>
            <person name="Dirks R."/>
        </authorList>
    </citation>
    <scope>NUCLEOTIDE SEQUENCE</scope>
    <source>
        <strain evidence="2">Tag_6206</strain>
        <tissue evidence="2">Liver</tissue>
    </source>
</reference>
<feature type="chain" id="PRO_5038607242" evidence="1">
    <location>
        <begin position="23"/>
        <end position="60"/>
    </location>
</feature>
<name>A0A9D3LPJ8_ANGAN</name>
<dbReference type="AlphaFoldDB" id="A0A9D3LPJ8"/>
<comment type="caution">
    <text evidence="2">The sequence shown here is derived from an EMBL/GenBank/DDBJ whole genome shotgun (WGS) entry which is preliminary data.</text>
</comment>
<evidence type="ECO:0000313" key="3">
    <source>
        <dbReference type="Proteomes" id="UP001044222"/>
    </source>
</evidence>
<protein>
    <submittedName>
        <fullName evidence="2">Uncharacterized protein</fullName>
    </submittedName>
</protein>
<keyword evidence="3" id="KW-1185">Reference proteome</keyword>
<accession>A0A9D3LPJ8</accession>
<dbReference type="EMBL" id="JAFIRN010000016">
    <property type="protein sequence ID" value="KAG5834037.1"/>
    <property type="molecule type" value="Genomic_DNA"/>
</dbReference>
<keyword evidence="1" id="KW-0732">Signal</keyword>
<proteinExistence type="predicted"/>